<evidence type="ECO:0000256" key="1">
    <source>
        <dbReference type="ARBA" id="ARBA00000085"/>
    </source>
</evidence>
<organism evidence="9 10">
    <name type="scientific">Dictyobacter aurantiacus</name>
    <dbReference type="NCBI Taxonomy" id="1936993"/>
    <lineage>
        <taxon>Bacteria</taxon>
        <taxon>Bacillati</taxon>
        <taxon>Chloroflexota</taxon>
        <taxon>Ktedonobacteria</taxon>
        <taxon>Ktedonobacterales</taxon>
        <taxon>Dictyobacteraceae</taxon>
        <taxon>Dictyobacter</taxon>
    </lineage>
</organism>
<evidence type="ECO:0000256" key="7">
    <source>
        <dbReference type="SAM" id="MobiDB-lite"/>
    </source>
</evidence>
<dbReference type="EMBL" id="BIFQ01000001">
    <property type="protein sequence ID" value="GCE07220.1"/>
    <property type="molecule type" value="Genomic_DNA"/>
</dbReference>
<dbReference type="InterPro" id="IPR004358">
    <property type="entry name" value="Sig_transdc_His_kin-like_C"/>
</dbReference>
<evidence type="ECO:0000313" key="10">
    <source>
        <dbReference type="Proteomes" id="UP000287224"/>
    </source>
</evidence>
<evidence type="ECO:0000256" key="3">
    <source>
        <dbReference type="ARBA" id="ARBA00022553"/>
    </source>
</evidence>
<dbReference type="Pfam" id="PF13185">
    <property type="entry name" value="GAF_2"/>
    <property type="match status" value="1"/>
</dbReference>
<dbReference type="SUPFAM" id="SSF55874">
    <property type="entry name" value="ATPase domain of HSP90 chaperone/DNA topoisomerase II/histidine kinase"/>
    <property type="match status" value="1"/>
</dbReference>
<dbReference type="PANTHER" id="PTHR43547">
    <property type="entry name" value="TWO-COMPONENT HISTIDINE KINASE"/>
    <property type="match status" value="1"/>
</dbReference>
<dbReference type="InterPro" id="IPR029016">
    <property type="entry name" value="GAF-like_dom_sf"/>
</dbReference>
<dbReference type="PROSITE" id="PS50109">
    <property type="entry name" value="HIS_KIN"/>
    <property type="match status" value="1"/>
</dbReference>
<dbReference type="Proteomes" id="UP000287224">
    <property type="component" value="Unassembled WGS sequence"/>
</dbReference>
<dbReference type="Pfam" id="PF00512">
    <property type="entry name" value="HisKA"/>
    <property type="match status" value="1"/>
</dbReference>
<dbReference type="InterPro" id="IPR036097">
    <property type="entry name" value="HisK_dim/P_sf"/>
</dbReference>
<dbReference type="SUPFAM" id="SSF47384">
    <property type="entry name" value="Homodimeric domain of signal transducing histidine kinase"/>
    <property type="match status" value="1"/>
</dbReference>
<dbReference type="CDD" id="cd00082">
    <property type="entry name" value="HisKA"/>
    <property type="match status" value="1"/>
</dbReference>
<dbReference type="EC" id="2.7.13.3" evidence="2"/>
<dbReference type="InterPro" id="IPR003661">
    <property type="entry name" value="HisK_dim/P_dom"/>
</dbReference>
<evidence type="ECO:0000259" key="8">
    <source>
        <dbReference type="PROSITE" id="PS50109"/>
    </source>
</evidence>
<evidence type="ECO:0000313" key="9">
    <source>
        <dbReference type="EMBL" id="GCE07220.1"/>
    </source>
</evidence>
<comment type="catalytic activity">
    <reaction evidence="1">
        <text>ATP + protein L-histidine = ADP + protein N-phospho-L-histidine.</text>
        <dbReference type="EC" id="2.7.13.3"/>
    </reaction>
</comment>
<dbReference type="InterPro" id="IPR035965">
    <property type="entry name" value="PAS-like_dom_sf"/>
</dbReference>
<dbReference type="InterPro" id="IPR003018">
    <property type="entry name" value="GAF"/>
</dbReference>
<dbReference type="Gene3D" id="3.30.450.40">
    <property type="match status" value="1"/>
</dbReference>
<dbReference type="SUPFAM" id="SSF55785">
    <property type="entry name" value="PYP-like sensor domain (PAS domain)"/>
    <property type="match status" value="1"/>
</dbReference>
<feature type="domain" description="Histidine kinase" evidence="8">
    <location>
        <begin position="365"/>
        <end position="588"/>
    </location>
</feature>
<dbReference type="InterPro" id="IPR003594">
    <property type="entry name" value="HATPase_dom"/>
</dbReference>
<dbReference type="SMART" id="SM00065">
    <property type="entry name" value="GAF"/>
    <property type="match status" value="1"/>
</dbReference>
<dbReference type="Gene3D" id="3.30.450.20">
    <property type="entry name" value="PAS domain"/>
    <property type="match status" value="1"/>
</dbReference>
<dbReference type="SMART" id="SM00388">
    <property type="entry name" value="HisKA"/>
    <property type="match status" value="1"/>
</dbReference>
<dbReference type="InterPro" id="IPR036890">
    <property type="entry name" value="HATPase_C_sf"/>
</dbReference>
<dbReference type="PRINTS" id="PR00344">
    <property type="entry name" value="BCTRLSENSOR"/>
</dbReference>
<dbReference type="Gene3D" id="1.10.287.130">
    <property type="match status" value="1"/>
</dbReference>
<keyword evidence="5" id="KW-0418">Kinase</keyword>
<dbReference type="Gene3D" id="3.30.565.10">
    <property type="entry name" value="Histidine kinase-like ATPase, C-terminal domain"/>
    <property type="match status" value="1"/>
</dbReference>
<evidence type="ECO:0000256" key="5">
    <source>
        <dbReference type="ARBA" id="ARBA00022777"/>
    </source>
</evidence>
<evidence type="ECO:0000256" key="4">
    <source>
        <dbReference type="ARBA" id="ARBA00022679"/>
    </source>
</evidence>
<dbReference type="AlphaFoldDB" id="A0A401ZK64"/>
<evidence type="ECO:0000256" key="6">
    <source>
        <dbReference type="ARBA" id="ARBA00023012"/>
    </source>
</evidence>
<accession>A0A401ZK64</accession>
<keyword evidence="10" id="KW-1185">Reference proteome</keyword>
<dbReference type="FunFam" id="3.30.565.10:FF:000006">
    <property type="entry name" value="Sensor histidine kinase WalK"/>
    <property type="match status" value="1"/>
</dbReference>
<comment type="caution">
    <text evidence="9">The sequence shown here is derived from an EMBL/GenBank/DDBJ whole genome shotgun (WGS) entry which is preliminary data.</text>
</comment>
<feature type="region of interest" description="Disordered" evidence="7">
    <location>
        <begin position="1"/>
        <end position="22"/>
    </location>
</feature>
<gene>
    <name evidence="9" type="ORF">KDAU_45490</name>
</gene>
<evidence type="ECO:0000256" key="2">
    <source>
        <dbReference type="ARBA" id="ARBA00012438"/>
    </source>
</evidence>
<sequence length="591" mass="66346">MTSHHPEEPEATVPVPHLSQGEQQAETTAELSAITRLYELSTRLVLSSGLEALLEEVLHAVIELQGADFGNVQLYDPVSKRLTIVAQQGFKQTFLDCFRSVSVHERSACGMALARRERVIVFDTETDPAYKTYRHMAVLSGYRSVQSTPLFTRAGDILGMLSIHFRLPHSPSAHELRLTDLYAKQAAEMIERHRMEEELKRTNEALQKARADADVRLQVFQLILDRLSNGVFLVQGPHLRLLLANQAATTLWGAAWPQGQPEEEFLHQHGIQLLTPNGQPLPPEDLTGRRAMTTGETVLHRQLVICQSDGTRLPVLVDAIPFENLSLLSRPLSALPPTERVVLLVYQDVSTLKAAETLKDQFISLATHELRTPVTIIAGYADRLLGRSARGGEYGLNEWQREKVQEMKQASWQLTSLTEDLLDVTRIQAGEFKLELRSVDLVALTERVVRRIQATTDRHQLAFHTTLSQLWATVDAIRIEQVFSNLLSNAIKYSPDGGPIEVILEEHAETHEARFRVRDQGMGIPHAQQVHLFERFVRGENVRASGIRGTGLGLYLCRELIERHGGQIAFESEEDVGSTFFFSLPCIRAVQ</sequence>
<dbReference type="Pfam" id="PF02518">
    <property type="entry name" value="HATPase_c"/>
    <property type="match status" value="1"/>
</dbReference>
<proteinExistence type="predicted"/>
<reference evidence="10" key="1">
    <citation type="submission" date="2018-12" db="EMBL/GenBank/DDBJ databases">
        <title>Tengunoibacter tsumagoiensis gen. nov., sp. nov., Dictyobacter kobayashii sp. nov., D. alpinus sp. nov., and D. joshuensis sp. nov. and description of Dictyobacteraceae fam. nov. within the order Ktedonobacterales isolated from Tengu-no-mugimeshi.</title>
        <authorList>
            <person name="Wang C.M."/>
            <person name="Zheng Y."/>
            <person name="Sakai Y."/>
            <person name="Toyoda A."/>
            <person name="Minakuchi Y."/>
            <person name="Abe K."/>
            <person name="Yokota A."/>
            <person name="Yabe S."/>
        </authorList>
    </citation>
    <scope>NUCLEOTIDE SEQUENCE [LARGE SCALE GENOMIC DNA]</scope>
    <source>
        <strain evidence="10">S-27</strain>
    </source>
</reference>
<protein>
    <recommendedName>
        <fullName evidence="2">histidine kinase</fullName>
        <ecNumber evidence="2">2.7.13.3</ecNumber>
    </recommendedName>
</protein>
<dbReference type="GO" id="GO:0000155">
    <property type="term" value="F:phosphorelay sensor kinase activity"/>
    <property type="evidence" value="ECO:0007669"/>
    <property type="project" value="InterPro"/>
</dbReference>
<keyword evidence="6" id="KW-0902">Two-component regulatory system</keyword>
<dbReference type="PANTHER" id="PTHR43547:SF2">
    <property type="entry name" value="HYBRID SIGNAL TRANSDUCTION HISTIDINE KINASE C"/>
    <property type="match status" value="1"/>
</dbReference>
<keyword evidence="3" id="KW-0597">Phosphoprotein</keyword>
<keyword evidence="4" id="KW-0808">Transferase</keyword>
<dbReference type="InterPro" id="IPR005467">
    <property type="entry name" value="His_kinase_dom"/>
</dbReference>
<dbReference type="SMART" id="SM00387">
    <property type="entry name" value="HATPase_c"/>
    <property type="match status" value="1"/>
</dbReference>
<dbReference type="SUPFAM" id="SSF55781">
    <property type="entry name" value="GAF domain-like"/>
    <property type="match status" value="1"/>
</dbReference>
<dbReference type="CDD" id="cd00075">
    <property type="entry name" value="HATPase"/>
    <property type="match status" value="1"/>
</dbReference>
<name>A0A401ZK64_9CHLR</name>